<feature type="non-terminal residue" evidence="1">
    <location>
        <position position="1"/>
    </location>
</feature>
<name>A0A699H8Z3_TANCI</name>
<dbReference type="PANTHER" id="PTHR48449:SF1">
    <property type="entry name" value="DUF1985 DOMAIN-CONTAINING PROTEIN"/>
    <property type="match status" value="1"/>
</dbReference>
<accession>A0A699H8Z3</accession>
<dbReference type="EMBL" id="BKCJ010127085">
    <property type="protein sequence ID" value="GEX74114.1"/>
    <property type="molecule type" value="Genomic_DNA"/>
</dbReference>
<protein>
    <submittedName>
        <fullName evidence="1">Phospholipase-like protein</fullName>
    </submittedName>
</protein>
<dbReference type="AlphaFoldDB" id="A0A699H8Z3"/>
<proteinExistence type="predicted"/>
<sequence>EESCLVTGLKFGVENLTDYNNAEEPIPFRRRVFSSSLDGRPIRGKNVETLFNSEAFNKLDDNDTVSLCCVCILRLVLLGLEDRRIVPDWILRLANDREGWDKYHWGSHVRPTLYQQLKDANVRRWPALYATQPTDEIDKKSYLITGFAWAFK</sequence>
<evidence type="ECO:0000313" key="1">
    <source>
        <dbReference type="EMBL" id="GEX74114.1"/>
    </source>
</evidence>
<gene>
    <name evidence="1" type="ORF">Tci_346089</name>
</gene>
<dbReference type="PANTHER" id="PTHR48449">
    <property type="entry name" value="DUF1985 DOMAIN-CONTAINING PROTEIN"/>
    <property type="match status" value="1"/>
</dbReference>
<reference evidence="1" key="1">
    <citation type="journal article" date="2019" name="Sci. Rep.">
        <title>Draft genome of Tanacetum cinerariifolium, the natural source of mosquito coil.</title>
        <authorList>
            <person name="Yamashiro T."/>
            <person name="Shiraishi A."/>
            <person name="Satake H."/>
            <person name="Nakayama K."/>
        </authorList>
    </citation>
    <scope>NUCLEOTIDE SEQUENCE</scope>
</reference>
<organism evidence="1">
    <name type="scientific">Tanacetum cinerariifolium</name>
    <name type="common">Dalmatian daisy</name>
    <name type="synonym">Chrysanthemum cinerariifolium</name>
    <dbReference type="NCBI Taxonomy" id="118510"/>
    <lineage>
        <taxon>Eukaryota</taxon>
        <taxon>Viridiplantae</taxon>
        <taxon>Streptophyta</taxon>
        <taxon>Embryophyta</taxon>
        <taxon>Tracheophyta</taxon>
        <taxon>Spermatophyta</taxon>
        <taxon>Magnoliopsida</taxon>
        <taxon>eudicotyledons</taxon>
        <taxon>Gunneridae</taxon>
        <taxon>Pentapetalae</taxon>
        <taxon>asterids</taxon>
        <taxon>campanulids</taxon>
        <taxon>Asterales</taxon>
        <taxon>Asteraceae</taxon>
        <taxon>Asteroideae</taxon>
        <taxon>Anthemideae</taxon>
        <taxon>Anthemidinae</taxon>
        <taxon>Tanacetum</taxon>
    </lineage>
</organism>
<comment type="caution">
    <text evidence="1">The sequence shown here is derived from an EMBL/GenBank/DDBJ whole genome shotgun (WGS) entry which is preliminary data.</text>
</comment>